<dbReference type="EMBL" id="CM001167">
    <property type="protein sequence ID" value="EGJ71660.1"/>
    <property type="molecule type" value="Genomic_DNA"/>
</dbReference>
<organism evidence="2 3">
    <name type="scientific">Bacteroides coprosuis DSM 18011</name>
    <dbReference type="NCBI Taxonomy" id="679937"/>
    <lineage>
        <taxon>Bacteria</taxon>
        <taxon>Pseudomonadati</taxon>
        <taxon>Bacteroidota</taxon>
        <taxon>Bacteroidia</taxon>
        <taxon>Bacteroidales</taxon>
        <taxon>Bacteroidaceae</taxon>
        <taxon>Bacteroides</taxon>
    </lineage>
</organism>
<gene>
    <name evidence="2" type="ORF">Bcop_1465</name>
</gene>
<feature type="signal peptide" evidence="1">
    <location>
        <begin position="1"/>
        <end position="26"/>
    </location>
</feature>
<evidence type="ECO:0000313" key="2">
    <source>
        <dbReference type="EMBL" id="EGJ71660.1"/>
    </source>
</evidence>
<accession>F3ZPS3</accession>
<reference evidence="2 3" key="1">
    <citation type="journal article" date="2011" name="Stand. Genomic Sci.">
        <title>Non-contiguous finished genome sequence of Bacteroides coprosuis type strain (PC139).</title>
        <authorList>
            <person name="Land M."/>
            <person name="Held B."/>
            <person name="Gronow S."/>
            <person name="Abt B."/>
            <person name="Lucas S."/>
            <person name="Del Rio T.G."/>
            <person name="Nolan M."/>
            <person name="Tice H."/>
            <person name="Cheng J.F."/>
            <person name="Pitluck S."/>
            <person name="Liolios K."/>
            <person name="Pagani I."/>
            <person name="Ivanova N."/>
            <person name="Mavromatis K."/>
            <person name="Mikhailova N."/>
            <person name="Pati A."/>
            <person name="Tapia R."/>
            <person name="Han C."/>
            <person name="Goodwin L."/>
            <person name="Chen A."/>
            <person name="Palaniappan K."/>
            <person name="Hauser L."/>
            <person name="Brambilla E.M."/>
            <person name="Rohde M."/>
            <person name="Goker M."/>
            <person name="Detter J.C."/>
            <person name="Woyke T."/>
            <person name="Bristow J."/>
            <person name="Eisen J.A."/>
            <person name="Markowitz V."/>
            <person name="Hugenholtz P."/>
            <person name="Kyrpides N.C."/>
            <person name="Klenk H.P."/>
            <person name="Lapidus A."/>
        </authorList>
    </citation>
    <scope>NUCLEOTIDE SEQUENCE</scope>
    <source>
        <strain evidence="2 3">DSM 18011</strain>
    </source>
</reference>
<keyword evidence="3" id="KW-1185">Reference proteome</keyword>
<keyword evidence="1" id="KW-0732">Signal</keyword>
<evidence type="ECO:0008006" key="4">
    <source>
        <dbReference type="Google" id="ProtNLM"/>
    </source>
</evidence>
<dbReference type="HOGENOM" id="CLU_992689_0_0_10"/>
<proteinExistence type="predicted"/>
<dbReference type="Proteomes" id="UP000018439">
    <property type="component" value="Chromosome"/>
</dbReference>
<name>F3ZPS3_9BACE</name>
<dbReference type="PROSITE" id="PS51257">
    <property type="entry name" value="PROKAR_LIPOPROTEIN"/>
    <property type="match status" value="1"/>
</dbReference>
<dbReference type="AlphaFoldDB" id="F3ZPS3"/>
<feature type="chain" id="PRO_5003308562" description="Lipocalin-like domain-containing protein" evidence="1">
    <location>
        <begin position="27"/>
        <end position="280"/>
    </location>
</feature>
<protein>
    <recommendedName>
        <fullName evidence="4">Lipocalin-like domain-containing protein</fullName>
    </recommendedName>
</protein>
<sequence>MKLLNQFKTLLLLGFGVIAFSSCLDSDNDDNYWNDNFLDRLNGRWKVDLSVAQPAEESENPESAAWYYVFDKNHNDYKFTYGKSAHPGMRGELVQHVISSYSPLNGGLFGWRLYSYDKDYQAADESGSSVFNHRILRFTGDQLQLREFDFDSQGYDYTLIREDLKADLGSIEGTWEEVKAVPTENEPTVNTSYSFLENNLGKKTISEQMGEEVKQDVKDFYYYYNNKLGILEIYFDKKEITPIKDRVSEAYIIVALQDGLLKLQGNLSQKSLKKVIENKE</sequence>
<evidence type="ECO:0000256" key="1">
    <source>
        <dbReference type="SAM" id="SignalP"/>
    </source>
</evidence>
<evidence type="ECO:0000313" key="3">
    <source>
        <dbReference type="Proteomes" id="UP000018439"/>
    </source>
</evidence>